<dbReference type="CDD" id="cd17535">
    <property type="entry name" value="REC_NarL-like"/>
    <property type="match status" value="1"/>
</dbReference>
<dbReference type="RefSeq" id="WP_085517033.1">
    <property type="nucleotide sequence ID" value="NZ_FXAW01000004.1"/>
</dbReference>
<evidence type="ECO:0000256" key="3">
    <source>
        <dbReference type="ARBA" id="ARBA00023125"/>
    </source>
</evidence>
<dbReference type="InterPro" id="IPR039420">
    <property type="entry name" value="WalR-like"/>
</dbReference>
<feature type="modified residue" description="4-aspartylphosphate" evidence="5">
    <location>
        <position position="57"/>
    </location>
</feature>
<evidence type="ECO:0000259" key="6">
    <source>
        <dbReference type="PROSITE" id="PS50043"/>
    </source>
</evidence>
<evidence type="ECO:0000256" key="1">
    <source>
        <dbReference type="ARBA" id="ARBA00022553"/>
    </source>
</evidence>
<organism evidence="8 9">
    <name type="scientific">Marivirga sericea</name>
    <dbReference type="NCBI Taxonomy" id="1028"/>
    <lineage>
        <taxon>Bacteria</taxon>
        <taxon>Pseudomonadati</taxon>
        <taxon>Bacteroidota</taxon>
        <taxon>Cytophagia</taxon>
        <taxon>Cytophagales</taxon>
        <taxon>Marivirgaceae</taxon>
        <taxon>Marivirga</taxon>
    </lineage>
</organism>
<reference evidence="9" key="1">
    <citation type="submission" date="2017-04" db="EMBL/GenBank/DDBJ databases">
        <authorList>
            <person name="Varghese N."/>
            <person name="Submissions S."/>
        </authorList>
    </citation>
    <scope>NUCLEOTIDE SEQUENCE [LARGE SCALE GENOMIC DNA]</scope>
    <source>
        <strain evidence="9">DSM 4125</strain>
    </source>
</reference>
<dbReference type="Proteomes" id="UP000193804">
    <property type="component" value="Unassembled WGS sequence"/>
</dbReference>
<proteinExistence type="predicted"/>
<dbReference type="InterPro" id="IPR011006">
    <property type="entry name" value="CheY-like_superfamily"/>
</dbReference>
<dbReference type="EMBL" id="FXAW01000004">
    <property type="protein sequence ID" value="SMG33491.1"/>
    <property type="molecule type" value="Genomic_DNA"/>
</dbReference>
<dbReference type="InterPro" id="IPR058245">
    <property type="entry name" value="NreC/VraR/RcsB-like_REC"/>
</dbReference>
<dbReference type="PANTHER" id="PTHR43214:SF41">
    <property type="entry name" value="NITRATE_NITRITE RESPONSE REGULATOR PROTEIN NARP"/>
    <property type="match status" value="1"/>
</dbReference>
<keyword evidence="3" id="KW-0238">DNA-binding</keyword>
<dbReference type="Pfam" id="PF00196">
    <property type="entry name" value="GerE"/>
    <property type="match status" value="1"/>
</dbReference>
<dbReference type="GO" id="GO:0006355">
    <property type="term" value="P:regulation of DNA-templated transcription"/>
    <property type="evidence" value="ECO:0007669"/>
    <property type="project" value="InterPro"/>
</dbReference>
<protein>
    <submittedName>
        <fullName evidence="8">Two component transcriptional regulator, LuxR family</fullName>
    </submittedName>
</protein>
<dbReference type="OrthoDB" id="9797341at2"/>
<dbReference type="InterPro" id="IPR001789">
    <property type="entry name" value="Sig_transdc_resp-reg_receiver"/>
</dbReference>
<dbReference type="InterPro" id="IPR000792">
    <property type="entry name" value="Tscrpt_reg_LuxR_C"/>
</dbReference>
<dbReference type="SMART" id="SM00421">
    <property type="entry name" value="HTH_LUXR"/>
    <property type="match status" value="1"/>
</dbReference>
<dbReference type="PANTHER" id="PTHR43214">
    <property type="entry name" value="TWO-COMPONENT RESPONSE REGULATOR"/>
    <property type="match status" value="1"/>
</dbReference>
<dbReference type="SUPFAM" id="SSF46894">
    <property type="entry name" value="C-terminal effector domain of the bipartite response regulators"/>
    <property type="match status" value="1"/>
</dbReference>
<dbReference type="STRING" id="1028.SAMN05661096_02117"/>
<sequence length="215" mass="24288">MIKVLLVDDHRLIRDGIRFYLEKDGHEIIIAGEASDGKQALIFLDNNPDAVDIMLTDISMPEMNGVELATEVNKKYPAIKIIALTMIKDSQYVKQMLQAGASGYLLKNAREKEIVEAVKAVYKGESYYAQEATKAIMDFMSKKKQDSDVVAISKREKEVLRLIIDELSNQEIADKLFISIRTVEAHKRNLMEKTGSKTLAGLVKYAINNFLFEDL</sequence>
<dbReference type="PROSITE" id="PS50043">
    <property type="entry name" value="HTH_LUXR_2"/>
    <property type="match status" value="1"/>
</dbReference>
<keyword evidence="1 5" id="KW-0597">Phosphoprotein</keyword>
<accession>A0A1X7JZ83</accession>
<dbReference type="CDD" id="cd06170">
    <property type="entry name" value="LuxR_C_like"/>
    <property type="match status" value="1"/>
</dbReference>
<gene>
    <name evidence="8" type="ORF">SAMN05661096_02117</name>
</gene>
<dbReference type="InterPro" id="IPR016032">
    <property type="entry name" value="Sig_transdc_resp-reg_C-effctor"/>
</dbReference>
<evidence type="ECO:0000313" key="9">
    <source>
        <dbReference type="Proteomes" id="UP000193804"/>
    </source>
</evidence>
<dbReference type="SMART" id="SM00448">
    <property type="entry name" value="REC"/>
    <property type="match status" value="1"/>
</dbReference>
<keyword evidence="4" id="KW-0804">Transcription</keyword>
<evidence type="ECO:0000259" key="7">
    <source>
        <dbReference type="PROSITE" id="PS50110"/>
    </source>
</evidence>
<keyword evidence="9" id="KW-1185">Reference proteome</keyword>
<dbReference type="PROSITE" id="PS50110">
    <property type="entry name" value="RESPONSE_REGULATORY"/>
    <property type="match status" value="1"/>
</dbReference>
<dbReference type="SUPFAM" id="SSF52172">
    <property type="entry name" value="CheY-like"/>
    <property type="match status" value="1"/>
</dbReference>
<dbReference type="GO" id="GO:0003677">
    <property type="term" value="F:DNA binding"/>
    <property type="evidence" value="ECO:0007669"/>
    <property type="project" value="UniProtKB-KW"/>
</dbReference>
<name>A0A1X7JZ83_9BACT</name>
<evidence type="ECO:0000313" key="8">
    <source>
        <dbReference type="EMBL" id="SMG33491.1"/>
    </source>
</evidence>
<evidence type="ECO:0000256" key="4">
    <source>
        <dbReference type="ARBA" id="ARBA00023163"/>
    </source>
</evidence>
<dbReference type="Gene3D" id="3.40.50.2300">
    <property type="match status" value="1"/>
</dbReference>
<dbReference type="GO" id="GO:0000160">
    <property type="term" value="P:phosphorelay signal transduction system"/>
    <property type="evidence" value="ECO:0007669"/>
    <property type="project" value="InterPro"/>
</dbReference>
<feature type="domain" description="Response regulatory" evidence="7">
    <location>
        <begin position="3"/>
        <end position="122"/>
    </location>
</feature>
<dbReference type="Pfam" id="PF00072">
    <property type="entry name" value="Response_reg"/>
    <property type="match status" value="1"/>
</dbReference>
<dbReference type="AlphaFoldDB" id="A0A1X7JZ83"/>
<evidence type="ECO:0000256" key="2">
    <source>
        <dbReference type="ARBA" id="ARBA00023015"/>
    </source>
</evidence>
<feature type="domain" description="HTH luxR-type" evidence="6">
    <location>
        <begin position="145"/>
        <end position="210"/>
    </location>
</feature>
<dbReference type="PRINTS" id="PR00038">
    <property type="entry name" value="HTHLUXR"/>
</dbReference>
<keyword evidence="2" id="KW-0805">Transcription regulation</keyword>
<evidence type="ECO:0000256" key="5">
    <source>
        <dbReference type="PROSITE-ProRule" id="PRU00169"/>
    </source>
</evidence>